<evidence type="ECO:0000256" key="5">
    <source>
        <dbReference type="SAM" id="MobiDB-lite"/>
    </source>
</evidence>
<dbReference type="SMART" id="SM00184">
    <property type="entry name" value="RING"/>
    <property type="match status" value="1"/>
</dbReference>
<dbReference type="SUPFAM" id="SSF57850">
    <property type="entry name" value="RING/U-box"/>
    <property type="match status" value="1"/>
</dbReference>
<dbReference type="Pfam" id="PF05495">
    <property type="entry name" value="zf-CHY"/>
    <property type="match status" value="1"/>
</dbReference>
<feature type="compositionally biased region" description="Acidic residues" evidence="5">
    <location>
        <begin position="287"/>
        <end position="308"/>
    </location>
</feature>
<dbReference type="Pfam" id="PF13639">
    <property type="entry name" value="zf-RING_2"/>
    <property type="match status" value="1"/>
</dbReference>
<dbReference type="Proteomes" id="UP000695562">
    <property type="component" value="Unassembled WGS sequence"/>
</dbReference>
<dbReference type="InterPro" id="IPR039512">
    <property type="entry name" value="RCHY1_zinc-ribbon"/>
</dbReference>
<evidence type="ECO:0000256" key="2">
    <source>
        <dbReference type="ARBA" id="ARBA00022771"/>
    </source>
</evidence>
<dbReference type="InterPro" id="IPR008913">
    <property type="entry name" value="Znf_CHY"/>
</dbReference>
<sequence>MDISNISEEELKETYFDVDKDILGCKHYPRACKIKAACCGKFFTCRFCHNEKENKHDIDRHATKFILCMKCKIPQLVSNQCINPRCETIFARYYCFVCKFYDDTPNKKIFHCQDCGICRVGSRDDFKHCSRCNMCLGVNTFDSHKCMEGTYLNNCPVCMEDLFSSRDSTVPLRCGHPLHFECYNQFIKANHYQCPVCKKSIANLANAWKRYDRLIESSPMPAMYKGSTASITCNDCHVKTMDMPLHFIGLKCSGCGGYNTTVMSQNVQIDQTLANDPNQSIFRVNEGDDVDQVSDDEEDDEDDDDENQDGVYGVGEYEGDEDDDEELDYDDDDDDDNEDEEFDSAEADEHNENN</sequence>
<dbReference type="PANTHER" id="PTHR21319:SF0">
    <property type="entry name" value="AND RING FINGER DOMAIN PROTEIN, PUTATIVE (AFU_ORTHOLOGUE AFUA_1G08900)-RELATED"/>
    <property type="match status" value="1"/>
</dbReference>
<dbReference type="CDD" id="cd16464">
    <property type="entry name" value="RING-H2_Pirh2-like"/>
    <property type="match status" value="1"/>
</dbReference>
<dbReference type="PROSITE" id="PS51270">
    <property type="entry name" value="ZF_CTCHY"/>
    <property type="match status" value="1"/>
</dbReference>
<dbReference type="Gene3D" id="2.20.28.10">
    <property type="match status" value="1"/>
</dbReference>
<evidence type="ECO:0000256" key="3">
    <source>
        <dbReference type="ARBA" id="ARBA00022833"/>
    </source>
</evidence>
<dbReference type="EMBL" id="AJWJ01000006">
    <property type="protein sequence ID" value="KAF2078360.1"/>
    <property type="molecule type" value="Genomic_DNA"/>
</dbReference>
<reference evidence="9" key="1">
    <citation type="submission" date="2020-01" db="EMBL/GenBank/DDBJ databases">
        <title>Development of genomics and gene disruption for Polysphondylium violaceum indicates a role for the polyketide synthase stlB in stalk morphogenesis.</title>
        <authorList>
            <person name="Narita B."/>
            <person name="Kawabe Y."/>
            <person name="Kin K."/>
            <person name="Saito T."/>
            <person name="Gibbs R."/>
            <person name="Kuspa A."/>
            <person name="Muzny D."/>
            <person name="Queller D."/>
            <person name="Richards S."/>
            <person name="Strassman J."/>
            <person name="Sucgang R."/>
            <person name="Worley K."/>
            <person name="Schaap P."/>
        </authorList>
    </citation>
    <scope>NUCLEOTIDE SEQUENCE</scope>
    <source>
        <strain evidence="9">QSvi11</strain>
    </source>
</reference>
<evidence type="ECO:0000259" key="8">
    <source>
        <dbReference type="PROSITE" id="PS51270"/>
    </source>
</evidence>
<evidence type="ECO:0000259" key="6">
    <source>
        <dbReference type="PROSITE" id="PS50089"/>
    </source>
</evidence>
<dbReference type="InterPro" id="IPR037275">
    <property type="entry name" value="Znf_CTCHY_sf"/>
</dbReference>
<feature type="domain" description="CHY-type" evidence="7">
    <location>
        <begin position="18"/>
        <end position="88"/>
    </location>
</feature>
<protein>
    <submittedName>
        <fullName evidence="9">Uncharacterized protein</fullName>
    </submittedName>
</protein>
<dbReference type="SUPFAM" id="SSF161245">
    <property type="entry name" value="Zinc hairpin stack"/>
    <property type="match status" value="1"/>
</dbReference>
<dbReference type="SUPFAM" id="SSF161219">
    <property type="entry name" value="CHY zinc finger-like"/>
    <property type="match status" value="1"/>
</dbReference>
<dbReference type="PANTHER" id="PTHR21319">
    <property type="entry name" value="RING FINGER AND CHY ZINC FINGER DOMAIN-CONTAINING PROTEIN 1"/>
    <property type="match status" value="1"/>
</dbReference>
<name>A0A8J4V2I4_9MYCE</name>
<dbReference type="Pfam" id="PF14599">
    <property type="entry name" value="zinc_ribbon_6"/>
    <property type="match status" value="1"/>
</dbReference>
<feature type="compositionally biased region" description="Acidic residues" evidence="5">
    <location>
        <begin position="317"/>
        <end position="346"/>
    </location>
</feature>
<keyword evidence="3" id="KW-0862">Zinc</keyword>
<evidence type="ECO:0000313" key="10">
    <source>
        <dbReference type="Proteomes" id="UP000695562"/>
    </source>
</evidence>
<keyword evidence="1" id="KW-0479">Metal-binding</keyword>
<evidence type="ECO:0000313" key="9">
    <source>
        <dbReference type="EMBL" id="KAF2078360.1"/>
    </source>
</evidence>
<dbReference type="InterPro" id="IPR037274">
    <property type="entry name" value="Znf_CHY_sf"/>
</dbReference>
<proteinExistence type="predicted"/>
<feature type="domain" description="RING-type" evidence="6">
    <location>
        <begin position="155"/>
        <end position="198"/>
    </location>
</feature>
<dbReference type="InterPro" id="IPR013083">
    <property type="entry name" value="Znf_RING/FYVE/PHD"/>
</dbReference>
<evidence type="ECO:0000259" key="7">
    <source>
        <dbReference type="PROSITE" id="PS51266"/>
    </source>
</evidence>
<dbReference type="GO" id="GO:0008270">
    <property type="term" value="F:zinc ion binding"/>
    <property type="evidence" value="ECO:0007669"/>
    <property type="project" value="UniProtKB-KW"/>
</dbReference>
<keyword evidence="2 4" id="KW-0863">Zinc-finger</keyword>
<dbReference type="GO" id="GO:0061630">
    <property type="term" value="F:ubiquitin protein ligase activity"/>
    <property type="evidence" value="ECO:0007669"/>
    <property type="project" value="TreeGrafter"/>
</dbReference>
<evidence type="ECO:0000256" key="1">
    <source>
        <dbReference type="ARBA" id="ARBA00022723"/>
    </source>
</evidence>
<dbReference type="InterPro" id="IPR017921">
    <property type="entry name" value="Znf_CTCHY"/>
</dbReference>
<dbReference type="Gene3D" id="3.30.40.10">
    <property type="entry name" value="Zinc/RING finger domain, C3HC4 (zinc finger)"/>
    <property type="match status" value="1"/>
</dbReference>
<dbReference type="AlphaFoldDB" id="A0A8J4V2I4"/>
<organism evidence="9 10">
    <name type="scientific">Polysphondylium violaceum</name>
    <dbReference type="NCBI Taxonomy" id="133409"/>
    <lineage>
        <taxon>Eukaryota</taxon>
        <taxon>Amoebozoa</taxon>
        <taxon>Evosea</taxon>
        <taxon>Eumycetozoa</taxon>
        <taxon>Dictyostelia</taxon>
        <taxon>Dictyosteliales</taxon>
        <taxon>Dictyosteliaceae</taxon>
        <taxon>Polysphondylium</taxon>
    </lineage>
</organism>
<dbReference type="GO" id="GO:0005634">
    <property type="term" value="C:nucleus"/>
    <property type="evidence" value="ECO:0007669"/>
    <property type="project" value="TreeGrafter"/>
</dbReference>
<dbReference type="PROSITE" id="PS51266">
    <property type="entry name" value="ZF_CHY"/>
    <property type="match status" value="1"/>
</dbReference>
<feature type="domain" description="CTCHY-type" evidence="8">
    <location>
        <begin position="90"/>
        <end position="154"/>
    </location>
</feature>
<keyword evidence="10" id="KW-1185">Reference proteome</keyword>
<dbReference type="PROSITE" id="PS50089">
    <property type="entry name" value="ZF_RING_2"/>
    <property type="match status" value="1"/>
</dbReference>
<dbReference type="OrthoDB" id="411372at2759"/>
<dbReference type="GO" id="GO:0006511">
    <property type="term" value="P:ubiquitin-dependent protein catabolic process"/>
    <property type="evidence" value="ECO:0007669"/>
    <property type="project" value="TreeGrafter"/>
</dbReference>
<comment type="caution">
    <text evidence="9">The sequence shown here is derived from an EMBL/GenBank/DDBJ whole genome shotgun (WGS) entry which is preliminary data.</text>
</comment>
<evidence type="ECO:0000256" key="4">
    <source>
        <dbReference type="PROSITE-ProRule" id="PRU00601"/>
    </source>
</evidence>
<dbReference type="InterPro" id="IPR001841">
    <property type="entry name" value="Znf_RING"/>
</dbReference>
<dbReference type="GO" id="GO:0016567">
    <property type="term" value="P:protein ubiquitination"/>
    <property type="evidence" value="ECO:0007669"/>
    <property type="project" value="TreeGrafter"/>
</dbReference>
<gene>
    <name evidence="9" type="ORF">CYY_000344</name>
</gene>
<accession>A0A8J4V2I4</accession>
<feature type="region of interest" description="Disordered" evidence="5">
    <location>
        <begin position="281"/>
        <end position="354"/>
    </location>
</feature>